<feature type="compositionally biased region" description="Basic and acidic residues" evidence="1">
    <location>
        <begin position="85"/>
        <end position="94"/>
    </location>
</feature>
<dbReference type="EMBL" id="KI913963">
    <property type="protein sequence ID" value="ETW01047.1"/>
    <property type="molecule type" value="Genomic_DNA"/>
</dbReference>
<dbReference type="RefSeq" id="XP_008870045.1">
    <property type="nucleotide sequence ID" value="XM_008871823.1"/>
</dbReference>
<dbReference type="GeneID" id="20083728"/>
<accession>A0A024U580</accession>
<proteinExistence type="predicted"/>
<protein>
    <submittedName>
        <fullName evidence="2">Uncharacterized protein</fullName>
    </submittedName>
</protein>
<gene>
    <name evidence="2" type="ORF">H310_06678</name>
</gene>
<dbReference type="AlphaFoldDB" id="A0A024U580"/>
<dbReference type="VEuPathDB" id="FungiDB:H310_06678"/>
<name>A0A024U580_9STRA</name>
<sequence>MDSVSLGGSVTIEVTGPHIDKTARLQSIALSAVFASVKMDGLDSWAPYPGAKAVRGDIALNTRIPRDLHFRQSLRPRDFAIEATVRTKAEHRVEPQPPSRSLRGTKKTRPTRAHDSVHTLRQMWNRCGDECTLSDASTCRSKEMLQNAHDLAVKRAISLASEEVVAADEYAAACRAQKMVEYRHHRCLKGTWNPSNHLLYLCEP</sequence>
<reference evidence="2" key="1">
    <citation type="submission" date="2013-12" db="EMBL/GenBank/DDBJ databases">
        <title>The Genome Sequence of Aphanomyces invadans NJM9701.</title>
        <authorList>
            <consortium name="The Broad Institute Genomics Platform"/>
            <person name="Russ C."/>
            <person name="Tyler B."/>
            <person name="van West P."/>
            <person name="Dieguez-Uribeondo J."/>
            <person name="Young S.K."/>
            <person name="Zeng Q."/>
            <person name="Gargeya S."/>
            <person name="Fitzgerald M."/>
            <person name="Abouelleil A."/>
            <person name="Alvarado L."/>
            <person name="Chapman S.B."/>
            <person name="Gainer-Dewar J."/>
            <person name="Goldberg J."/>
            <person name="Griggs A."/>
            <person name="Gujja S."/>
            <person name="Hansen M."/>
            <person name="Howarth C."/>
            <person name="Imamovic A."/>
            <person name="Ireland A."/>
            <person name="Larimer J."/>
            <person name="McCowan C."/>
            <person name="Murphy C."/>
            <person name="Pearson M."/>
            <person name="Poon T.W."/>
            <person name="Priest M."/>
            <person name="Roberts A."/>
            <person name="Saif S."/>
            <person name="Shea T."/>
            <person name="Sykes S."/>
            <person name="Wortman J."/>
            <person name="Nusbaum C."/>
            <person name="Birren B."/>
        </authorList>
    </citation>
    <scope>NUCLEOTIDE SEQUENCE [LARGE SCALE GENOMIC DNA]</scope>
    <source>
        <strain evidence="2">NJM9701</strain>
    </source>
</reference>
<feature type="region of interest" description="Disordered" evidence="1">
    <location>
        <begin position="85"/>
        <end position="115"/>
    </location>
</feature>
<evidence type="ECO:0000256" key="1">
    <source>
        <dbReference type="SAM" id="MobiDB-lite"/>
    </source>
</evidence>
<organism evidence="2">
    <name type="scientific">Aphanomyces invadans</name>
    <dbReference type="NCBI Taxonomy" id="157072"/>
    <lineage>
        <taxon>Eukaryota</taxon>
        <taxon>Sar</taxon>
        <taxon>Stramenopiles</taxon>
        <taxon>Oomycota</taxon>
        <taxon>Saprolegniomycetes</taxon>
        <taxon>Saprolegniales</taxon>
        <taxon>Verrucalvaceae</taxon>
        <taxon>Aphanomyces</taxon>
    </lineage>
</organism>
<evidence type="ECO:0000313" key="2">
    <source>
        <dbReference type="EMBL" id="ETW01047.1"/>
    </source>
</evidence>